<evidence type="ECO:0008006" key="8">
    <source>
        <dbReference type="Google" id="ProtNLM"/>
    </source>
</evidence>
<feature type="region of interest" description="Disordered" evidence="1">
    <location>
        <begin position="53"/>
        <end position="102"/>
    </location>
</feature>
<feature type="region of interest" description="Disordered" evidence="1">
    <location>
        <begin position="369"/>
        <end position="456"/>
    </location>
</feature>
<evidence type="ECO:0000313" key="6">
    <source>
        <dbReference type="Ensembl" id="ENSNLEP00000040860.1"/>
    </source>
</evidence>
<feature type="compositionally biased region" description="Low complexity" evidence="1">
    <location>
        <begin position="60"/>
        <end position="73"/>
    </location>
</feature>
<dbReference type="InterPro" id="IPR029423">
    <property type="entry name" value="LRRC37AB_C"/>
</dbReference>
<evidence type="ECO:0000256" key="1">
    <source>
        <dbReference type="SAM" id="MobiDB-lite"/>
    </source>
</evidence>
<reference evidence="6" key="2">
    <citation type="submission" date="2025-08" db="UniProtKB">
        <authorList>
            <consortium name="Ensembl"/>
        </authorList>
    </citation>
    <scope>IDENTIFICATION</scope>
</reference>
<sequence>MAPIECAAPACVMSWLRFWGPWPLLTWQLLCLLVKEAQPLVWVKDPLQLTSNPMGPPEPWSSRSSHLSWESPHAPAPPAAPGDFDYLGPSASQMSALPQESTENLAPFLDTDSAGELPLGPEQFLAAHQDLNDKLTPQERLPEVVPLLDGDGDQNQTPVQLPRLKNKVQTADLDWAAGHQADEILVPLESKVSKPTKFVSPKNLKKDLAERWSLAEIVGILHQLSKPQHQKQTLQDEYSSMDTLYPGSLPPELRVNADEPPGPPEQVGLSQFHLEPETQNPETLEDIQSSSLQEEAPAQLPQLPQEVEPSTQQEAPALPPESSMESLAQTPLNHEVTVQPPGEDQAHYNLITVQPLDVGLTITPEPTTEHSHLTEATVESSTALTTTAPPPEHPEVTLPPSDKGEAQHSHLTEATVQPLDLELSITTEPTTEVKPSPTTEETSAQPPDLGLAITPEPTTEIGHSTVLEKTTAPRPDQVQTLYQSLTEVTGPPTKLESSQDSLVQSETAPEEQKASTSTNICELSTCRDDTLSCVDLSPKQRLHQVPAFLGLLYLPKPILQSFTFTPVFYSFSYPFLFSPITSFLLSCIEAVCKTVKLHCNTACLTNTVHCLEEASVGNPQGALVKALQARKQHTSTELTIELEAPSDSSGIKLSGFGSGQFEIQLTQQLRSLIPNEDVRRFMSRVIRILKMECSETYVQMTCAKLMSRTSLLMNLLSKQQEAKASKLMKEVPGYGYNNKVILAIYVTVILTIWIIMFCLIEILAHKRASKEHEEDSSV</sequence>
<evidence type="ECO:0000256" key="2">
    <source>
        <dbReference type="SAM" id="Phobius"/>
    </source>
</evidence>
<evidence type="ECO:0000259" key="5">
    <source>
        <dbReference type="Pfam" id="PF15779"/>
    </source>
</evidence>
<feature type="transmembrane region" description="Helical" evidence="2">
    <location>
        <begin position="742"/>
        <end position="764"/>
    </location>
</feature>
<feature type="compositionally biased region" description="Polar residues" evidence="1">
    <location>
        <begin position="436"/>
        <end position="445"/>
    </location>
</feature>
<reference evidence="6" key="1">
    <citation type="submission" date="2012-10" db="EMBL/GenBank/DDBJ databases">
        <authorList>
            <consortium name="Gibbon Genome Sequencing Consortium"/>
        </authorList>
    </citation>
    <scope>NUCLEOTIDE SEQUENCE [LARGE SCALE GENOMIC DNA]</scope>
</reference>
<dbReference type="Ensembl" id="ENSNLET00000042757.1">
    <property type="protein sequence ID" value="ENSNLEP00000040860.1"/>
    <property type="gene ID" value="ENSNLEG00000033850.1"/>
</dbReference>
<feature type="compositionally biased region" description="Polar residues" evidence="1">
    <location>
        <begin position="277"/>
        <end position="293"/>
    </location>
</feature>
<dbReference type="PANTHER" id="PTHR23045:SF9">
    <property type="entry name" value="LEUCINE RICH REPEAT CONTAINING 37A-RELATED"/>
    <property type="match status" value="1"/>
</dbReference>
<evidence type="ECO:0000313" key="7">
    <source>
        <dbReference type="Proteomes" id="UP000001073"/>
    </source>
</evidence>
<keyword evidence="3" id="KW-0732">Signal</keyword>
<keyword evidence="2" id="KW-0472">Membrane</keyword>
<organism evidence="6 7">
    <name type="scientific">Nomascus leucogenys</name>
    <name type="common">Northern white-cheeked gibbon</name>
    <name type="synonym">Hylobates leucogenys</name>
    <dbReference type="NCBI Taxonomy" id="61853"/>
    <lineage>
        <taxon>Eukaryota</taxon>
        <taxon>Metazoa</taxon>
        <taxon>Chordata</taxon>
        <taxon>Craniata</taxon>
        <taxon>Vertebrata</taxon>
        <taxon>Euteleostomi</taxon>
        <taxon>Mammalia</taxon>
        <taxon>Eutheria</taxon>
        <taxon>Euarchontoglires</taxon>
        <taxon>Primates</taxon>
        <taxon>Haplorrhini</taxon>
        <taxon>Catarrhini</taxon>
        <taxon>Hylobatidae</taxon>
        <taxon>Nomascus</taxon>
    </lineage>
</organism>
<accession>A0A2I3HBJ0</accession>
<keyword evidence="2" id="KW-1133">Transmembrane helix</keyword>
<dbReference type="InParanoid" id="A0A2I3HBJ0"/>
<evidence type="ECO:0000259" key="4">
    <source>
        <dbReference type="Pfam" id="PF14914"/>
    </source>
</evidence>
<feature type="domain" description="Leucine-rich repeat-containing protein 37 N-terminal" evidence="5">
    <location>
        <begin position="306"/>
        <end position="374"/>
    </location>
</feature>
<dbReference type="OMA" id="CYRDPRV"/>
<dbReference type="InterPro" id="IPR032754">
    <property type="entry name" value="LRRC37_N"/>
</dbReference>
<dbReference type="GeneTree" id="ENSGT00530000063282"/>
<feature type="compositionally biased region" description="Polar residues" evidence="1">
    <location>
        <begin position="90"/>
        <end position="102"/>
    </location>
</feature>
<dbReference type="Proteomes" id="UP000001073">
    <property type="component" value="Unplaced"/>
</dbReference>
<feature type="domain" description="LRRC37A/B like protein 1 C-terminal" evidence="4">
    <location>
        <begin position="659"/>
        <end position="727"/>
    </location>
</feature>
<evidence type="ECO:0000256" key="3">
    <source>
        <dbReference type="SAM" id="SignalP"/>
    </source>
</evidence>
<dbReference type="Pfam" id="PF14914">
    <property type="entry name" value="LRRC37AB_C"/>
    <property type="match status" value="1"/>
</dbReference>
<feature type="signal peptide" evidence="3">
    <location>
        <begin position="1"/>
        <end position="39"/>
    </location>
</feature>
<dbReference type="AlphaFoldDB" id="A0A2I3HBJ0"/>
<protein>
    <recommendedName>
        <fullName evidence="8">LRRC37A/B like protein 1 C-terminal domain-containing protein</fullName>
    </recommendedName>
</protein>
<feature type="domain" description="Leucine-rich repeat-containing protein 37 N-terminal" evidence="5">
    <location>
        <begin position="386"/>
        <end position="437"/>
    </location>
</feature>
<dbReference type="PANTHER" id="PTHR23045">
    <property type="entry name" value="LEUCINE-RICH REPEAT-CONTAINING PROTEIN 37A"/>
    <property type="match status" value="1"/>
</dbReference>
<feature type="region of interest" description="Disordered" evidence="1">
    <location>
        <begin position="487"/>
        <end position="514"/>
    </location>
</feature>
<dbReference type="Pfam" id="PF15779">
    <property type="entry name" value="LRRC37"/>
    <property type="match status" value="2"/>
</dbReference>
<reference evidence="6" key="3">
    <citation type="submission" date="2025-09" db="UniProtKB">
        <authorList>
            <consortium name="Ensembl"/>
        </authorList>
    </citation>
    <scope>IDENTIFICATION</scope>
</reference>
<name>A0A2I3HBJ0_NOMLE</name>
<proteinExistence type="predicted"/>
<feature type="region of interest" description="Disordered" evidence="1">
    <location>
        <begin position="241"/>
        <end position="328"/>
    </location>
</feature>
<keyword evidence="2" id="KW-0812">Transmembrane</keyword>
<feature type="chain" id="PRO_5014133923" description="LRRC37A/B like protein 1 C-terminal domain-containing protein" evidence="3">
    <location>
        <begin position="40"/>
        <end position="778"/>
    </location>
</feature>
<dbReference type="InterPro" id="IPR015753">
    <property type="entry name" value="LRRC37"/>
</dbReference>
<keyword evidence="7" id="KW-1185">Reference proteome</keyword>
<dbReference type="STRING" id="61853.ENSNLEP00000040860"/>
<feature type="compositionally biased region" description="Polar residues" evidence="1">
    <location>
        <begin position="495"/>
        <end position="507"/>
    </location>
</feature>
<feature type="compositionally biased region" description="Basic and acidic residues" evidence="1">
    <location>
        <begin position="402"/>
        <end position="411"/>
    </location>
</feature>